<dbReference type="PANTHER" id="PTHR46137">
    <property type="entry name" value="OS05G0310600 PROTEIN"/>
    <property type="match status" value="1"/>
</dbReference>
<evidence type="ECO:0000313" key="2">
    <source>
        <dbReference type="EnsemblPlants" id="Kaladp0007s0036.1.v1.1"/>
    </source>
</evidence>
<evidence type="ECO:0000259" key="1">
    <source>
        <dbReference type="PROSITE" id="PS51934"/>
    </source>
</evidence>
<sequence>MEEESGESSSSVIAVQNLEPGDHIFSERKRNGYSYSHHGIYVAHNAVIHLQGPHNIGETLVYVFDQNGGVDFGIWAHWLLHCFRYYGHDTGRLKRCLGARVTSRRDRRDCQARFLGDDDGLLYIHEKRVQGEWRDAISRQAAAMDVDADHQRFFVESSGSKRVQICKLTSKKTPEKVVDTAVQLLEKGYSNYHFIRNNCEHFAVHCKTGLAMSIQVEAFGLGRVMDRMLRAAVTGIAR</sequence>
<dbReference type="Gene3D" id="3.90.1720.10">
    <property type="entry name" value="endopeptidase domain like (from Nostoc punctiforme)"/>
    <property type="match status" value="1"/>
</dbReference>
<proteinExistence type="predicted"/>
<dbReference type="Proteomes" id="UP000594263">
    <property type="component" value="Unplaced"/>
</dbReference>
<dbReference type="Gramene" id="Kaladp0007s0036.1.v1.1">
    <property type="protein sequence ID" value="Kaladp0007s0036.1.v1.1"/>
    <property type="gene ID" value="Kaladp0007s0036.v1.1"/>
</dbReference>
<protein>
    <recommendedName>
        <fullName evidence="1">LRAT domain-containing protein</fullName>
    </recommendedName>
</protein>
<reference evidence="2" key="1">
    <citation type="submission" date="2021-01" db="UniProtKB">
        <authorList>
            <consortium name="EnsemblPlants"/>
        </authorList>
    </citation>
    <scope>IDENTIFICATION</scope>
</reference>
<dbReference type="Pfam" id="PF04970">
    <property type="entry name" value="LRAT"/>
    <property type="match status" value="1"/>
</dbReference>
<evidence type="ECO:0000313" key="3">
    <source>
        <dbReference type="Proteomes" id="UP000594263"/>
    </source>
</evidence>
<feature type="domain" description="LRAT" evidence="1">
    <location>
        <begin position="27"/>
        <end position="215"/>
    </location>
</feature>
<keyword evidence="3" id="KW-1185">Reference proteome</keyword>
<dbReference type="EnsemblPlants" id="Kaladp0007s0036.1.v1.1">
    <property type="protein sequence ID" value="Kaladp0007s0036.1.v1.1"/>
    <property type="gene ID" value="Kaladp0007s0036.v1.1"/>
</dbReference>
<name>A0A7N0RAW5_KALFE</name>
<dbReference type="AlphaFoldDB" id="A0A7N0RAW5"/>
<dbReference type="InterPro" id="IPR007053">
    <property type="entry name" value="LRAT_dom"/>
</dbReference>
<organism evidence="2 3">
    <name type="scientific">Kalanchoe fedtschenkoi</name>
    <name type="common">Lavender scallops</name>
    <name type="synonym">South American air plant</name>
    <dbReference type="NCBI Taxonomy" id="63787"/>
    <lineage>
        <taxon>Eukaryota</taxon>
        <taxon>Viridiplantae</taxon>
        <taxon>Streptophyta</taxon>
        <taxon>Embryophyta</taxon>
        <taxon>Tracheophyta</taxon>
        <taxon>Spermatophyta</taxon>
        <taxon>Magnoliopsida</taxon>
        <taxon>eudicotyledons</taxon>
        <taxon>Gunneridae</taxon>
        <taxon>Pentapetalae</taxon>
        <taxon>Saxifragales</taxon>
        <taxon>Crassulaceae</taxon>
        <taxon>Kalanchoe</taxon>
    </lineage>
</organism>
<accession>A0A7N0RAW5</accession>
<dbReference type="PROSITE" id="PS51934">
    <property type="entry name" value="LRAT"/>
    <property type="match status" value="1"/>
</dbReference>
<dbReference type="PANTHER" id="PTHR46137:SF1">
    <property type="entry name" value="LRAT DOMAIN-CONTAINING PROTEIN"/>
    <property type="match status" value="1"/>
</dbReference>